<dbReference type="EMBL" id="UINC01008950">
    <property type="protein sequence ID" value="SVA40221.1"/>
    <property type="molecule type" value="Genomic_DNA"/>
</dbReference>
<dbReference type="Gene3D" id="3.40.50.300">
    <property type="entry name" value="P-loop containing nucleotide triphosphate hydrolases"/>
    <property type="match status" value="3"/>
</dbReference>
<feature type="domain" description="NERD" evidence="1">
    <location>
        <begin position="18"/>
        <end position="118"/>
    </location>
</feature>
<accession>A0A381VJM1</accession>
<dbReference type="InterPro" id="IPR000212">
    <property type="entry name" value="DNA_helicase_UvrD/REP"/>
</dbReference>
<gene>
    <name evidence="2" type="ORF">METZ01_LOCUS93075</name>
</gene>
<organism evidence="2">
    <name type="scientific">marine metagenome</name>
    <dbReference type="NCBI Taxonomy" id="408172"/>
    <lineage>
        <taxon>unclassified sequences</taxon>
        <taxon>metagenomes</taxon>
        <taxon>ecological metagenomes</taxon>
    </lineage>
</organism>
<protein>
    <recommendedName>
        <fullName evidence="1">NERD domain-containing protein</fullName>
    </recommendedName>
</protein>
<reference evidence="2" key="1">
    <citation type="submission" date="2018-05" db="EMBL/GenBank/DDBJ databases">
        <authorList>
            <person name="Lanie J.A."/>
            <person name="Ng W.-L."/>
            <person name="Kazmierczak K.M."/>
            <person name="Andrzejewski T.M."/>
            <person name="Davidsen T.M."/>
            <person name="Wayne K.J."/>
            <person name="Tettelin H."/>
            <person name="Glass J.I."/>
            <person name="Rusch D."/>
            <person name="Podicherti R."/>
            <person name="Tsui H.-C.T."/>
            <person name="Winkler M.E."/>
        </authorList>
    </citation>
    <scope>NUCLEOTIDE SEQUENCE</scope>
</reference>
<sequence length="538" mass="59735">MALLVPEDLSLNELPKSERWFLRRMLPTLSDDWLMVPQHALTTPARDFEADVVMVNQGYGVLVVEVKGGPFTIRDGQWYTRGERRKVPPPKQARKAAYELRDWLQDRHGLLRDLNVQYALALVDVLDLVELDGGLPAEIARDQLLLASDLSDPDEAIERAMATGERNHRLTPEQVTAVVNALCPDVDFVWDPQVRATHARASLNSITDDRTGTLATLDLNRHVVVSGPAGSGKTRLVCEWAARAVARKERTLLTCFNLAMAETLVDLVPEHDLLTVMGVQPFMRTVEGPPSLPIPADAGEDWWRIEPFRRVLDHIGDVVVRFDTIVVDEGQDFGPLWFEALDALLDEEGRTRMLVVADPGQGIFDRDFTLPDARHDLVRAELDVNCRNTRSIARLLRRFGGARPARGVPEGDPIMLLACDNAAEVTAKVGYVVEAMLRRDGVDPENLIVLTGHTKLRDQIRADRPAGVAFTSWDDRSDGGVVCETLYKLKGLERDVVVLATVDANLDDEKFYVAASRAVSRLIVIGPPELLERLGLGG</sequence>
<dbReference type="AlphaFoldDB" id="A0A381VJM1"/>
<dbReference type="PANTHER" id="PTHR11070">
    <property type="entry name" value="UVRD / RECB / PCRA DNA HELICASE FAMILY MEMBER"/>
    <property type="match status" value="1"/>
</dbReference>
<dbReference type="InterPro" id="IPR027417">
    <property type="entry name" value="P-loop_NTPase"/>
</dbReference>
<dbReference type="InterPro" id="IPR011528">
    <property type="entry name" value="NERD"/>
</dbReference>
<dbReference type="GO" id="GO:0000725">
    <property type="term" value="P:recombinational repair"/>
    <property type="evidence" value="ECO:0007669"/>
    <property type="project" value="TreeGrafter"/>
</dbReference>
<dbReference type="SUPFAM" id="SSF52540">
    <property type="entry name" value="P-loop containing nucleoside triphosphate hydrolases"/>
    <property type="match status" value="1"/>
</dbReference>
<dbReference type="GO" id="GO:0005524">
    <property type="term" value="F:ATP binding"/>
    <property type="evidence" value="ECO:0007669"/>
    <property type="project" value="InterPro"/>
</dbReference>
<dbReference type="Pfam" id="PF08378">
    <property type="entry name" value="NERD"/>
    <property type="match status" value="1"/>
</dbReference>
<dbReference type="Pfam" id="PF13245">
    <property type="entry name" value="AAA_19"/>
    <property type="match status" value="1"/>
</dbReference>
<evidence type="ECO:0000259" key="1">
    <source>
        <dbReference type="Pfam" id="PF08378"/>
    </source>
</evidence>
<dbReference type="PANTHER" id="PTHR11070:SF2">
    <property type="entry name" value="ATP-DEPENDENT DNA HELICASE SRS2"/>
    <property type="match status" value="1"/>
</dbReference>
<evidence type="ECO:0000313" key="2">
    <source>
        <dbReference type="EMBL" id="SVA40221.1"/>
    </source>
</evidence>
<name>A0A381VJM1_9ZZZZ</name>
<dbReference type="GO" id="GO:0043138">
    <property type="term" value="F:3'-5' DNA helicase activity"/>
    <property type="evidence" value="ECO:0007669"/>
    <property type="project" value="TreeGrafter"/>
</dbReference>
<proteinExistence type="predicted"/>
<dbReference type="GO" id="GO:0003677">
    <property type="term" value="F:DNA binding"/>
    <property type="evidence" value="ECO:0007669"/>
    <property type="project" value="InterPro"/>
</dbReference>